<organism evidence="1">
    <name type="scientific">freshwater metagenome</name>
    <dbReference type="NCBI Taxonomy" id="449393"/>
    <lineage>
        <taxon>unclassified sequences</taxon>
        <taxon>metagenomes</taxon>
        <taxon>ecological metagenomes</taxon>
    </lineage>
</organism>
<reference evidence="1" key="1">
    <citation type="submission" date="2020-05" db="EMBL/GenBank/DDBJ databases">
        <authorList>
            <person name="Chiriac C."/>
            <person name="Salcher M."/>
            <person name="Ghai R."/>
            <person name="Kavagutti S V."/>
        </authorList>
    </citation>
    <scope>NUCLEOTIDE SEQUENCE</scope>
</reference>
<dbReference type="AlphaFoldDB" id="A0A6J6UTL9"/>
<sequence length="76" mass="8326">MPDISIALRPDSIDRLAVEPPICRRSIPVRSIIHSSDVSRVLARSAFVTTFSGSARPQPVIMPLTAFFGIFGIMRS</sequence>
<gene>
    <name evidence="1" type="ORF">UFOPK2855_00789</name>
</gene>
<name>A0A6J6UTL9_9ZZZZ</name>
<evidence type="ECO:0000313" key="1">
    <source>
        <dbReference type="EMBL" id="CAB4763110.1"/>
    </source>
</evidence>
<proteinExistence type="predicted"/>
<accession>A0A6J6UTL9</accession>
<protein>
    <submittedName>
        <fullName evidence="1">Unannotated protein</fullName>
    </submittedName>
</protein>
<dbReference type="EMBL" id="CAEZZK010000147">
    <property type="protein sequence ID" value="CAB4763110.1"/>
    <property type="molecule type" value="Genomic_DNA"/>
</dbReference>